<dbReference type="AlphaFoldDB" id="A0A8B6DGT5"/>
<name>A0A8B6DGT5_MYTGA</name>
<evidence type="ECO:0000313" key="3">
    <source>
        <dbReference type="Proteomes" id="UP000596742"/>
    </source>
</evidence>
<dbReference type="InterPro" id="IPR016054">
    <property type="entry name" value="LY6_UPA_recep-like"/>
</dbReference>
<gene>
    <name evidence="2" type="ORF">MGAL_10B067121</name>
</gene>
<comment type="caution">
    <text evidence="2">The sequence shown here is derived from an EMBL/GenBank/DDBJ whole genome shotgun (WGS) entry which is preliminary data.</text>
</comment>
<sequence length="155" mass="17269">QCATIAQSNPQGVCSFCCDTELCNRNCTIKSTIAPPTTTTTMAPTIHIAQPPALNCYYCEYSSHEKECNHTTKCNPGEDQCYLSRIDGGSDKNNLCFYKMGCMARTDCHHYLSTIRKSGTAVMAMDTIEYLECCVPSNCNNHIIRTHPRRCNAIH</sequence>
<protein>
    <recommendedName>
        <fullName evidence="1">UPAR/Ly6 domain-containing protein</fullName>
    </recommendedName>
</protein>
<keyword evidence="3" id="KW-1185">Reference proteome</keyword>
<dbReference type="InterPro" id="IPR045860">
    <property type="entry name" value="Snake_toxin-like_sf"/>
</dbReference>
<dbReference type="Gene3D" id="2.10.60.10">
    <property type="entry name" value="CD59"/>
    <property type="match status" value="1"/>
</dbReference>
<dbReference type="SUPFAM" id="SSF57302">
    <property type="entry name" value="Snake toxin-like"/>
    <property type="match status" value="1"/>
</dbReference>
<dbReference type="Proteomes" id="UP000596742">
    <property type="component" value="Unassembled WGS sequence"/>
</dbReference>
<dbReference type="Pfam" id="PF00021">
    <property type="entry name" value="UPAR_LY6"/>
    <property type="match status" value="1"/>
</dbReference>
<proteinExistence type="predicted"/>
<feature type="non-terminal residue" evidence="2">
    <location>
        <position position="155"/>
    </location>
</feature>
<dbReference type="OrthoDB" id="6150494at2759"/>
<evidence type="ECO:0000313" key="2">
    <source>
        <dbReference type="EMBL" id="VDI18283.1"/>
    </source>
</evidence>
<evidence type="ECO:0000259" key="1">
    <source>
        <dbReference type="Pfam" id="PF00021"/>
    </source>
</evidence>
<dbReference type="EMBL" id="UYJE01003321">
    <property type="protein sequence ID" value="VDI18283.1"/>
    <property type="molecule type" value="Genomic_DNA"/>
</dbReference>
<reference evidence="2" key="1">
    <citation type="submission" date="2018-11" db="EMBL/GenBank/DDBJ databases">
        <authorList>
            <person name="Alioto T."/>
            <person name="Alioto T."/>
        </authorList>
    </citation>
    <scope>NUCLEOTIDE SEQUENCE</scope>
</reference>
<organism evidence="2 3">
    <name type="scientific">Mytilus galloprovincialis</name>
    <name type="common">Mediterranean mussel</name>
    <dbReference type="NCBI Taxonomy" id="29158"/>
    <lineage>
        <taxon>Eukaryota</taxon>
        <taxon>Metazoa</taxon>
        <taxon>Spiralia</taxon>
        <taxon>Lophotrochozoa</taxon>
        <taxon>Mollusca</taxon>
        <taxon>Bivalvia</taxon>
        <taxon>Autobranchia</taxon>
        <taxon>Pteriomorphia</taxon>
        <taxon>Mytilida</taxon>
        <taxon>Mytiloidea</taxon>
        <taxon>Mytilidae</taxon>
        <taxon>Mytilinae</taxon>
        <taxon>Mytilus</taxon>
    </lineage>
</organism>
<feature type="domain" description="UPAR/Ly6" evidence="1">
    <location>
        <begin position="53"/>
        <end position="141"/>
    </location>
</feature>
<accession>A0A8B6DGT5</accession>